<dbReference type="Pfam" id="PF00378">
    <property type="entry name" value="ECH_1"/>
    <property type="match status" value="1"/>
</dbReference>
<keyword evidence="2" id="KW-1185">Reference proteome</keyword>
<dbReference type="AlphaFoldDB" id="A0A0L0EZJ2"/>
<evidence type="ECO:0000313" key="2">
    <source>
        <dbReference type="Proteomes" id="UP000054560"/>
    </source>
</evidence>
<dbReference type="EMBL" id="KQ253191">
    <property type="protein sequence ID" value="KNC69821.1"/>
    <property type="molecule type" value="Genomic_DNA"/>
</dbReference>
<protein>
    <submittedName>
        <fullName evidence="1">Uncharacterized protein</fullName>
    </submittedName>
</protein>
<dbReference type="GeneID" id="25918164"/>
<sequence>MIHLWNSFTETLKALEAAPSIQGVLLTSEFAPKVFSAGLDFNEMDNTTQEDFRDYWITFEKMWKA</sequence>
<proteinExistence type="predicted"/>
<dbReference type="InterPro" id="IPR029045">
    <property type="entry name" value="ClpP/crotonase-like_dom_sf"/>
</dbReference>
<feature type="non-terminal residue" evidence="1">
    <location>
        <position position="65"/>
    </location>
</feature>
<dbReference type="Proteomes" id="UP000054560">
    <property type="component" value="Unassembled WGS sequence"/>
</dbReference>
<reference evidence="1 2" key="1">
    <citation type="submission" date="2011-02" db="EMBL/GenBank/DDBJ databases">
        <title>The Genome Sequence of Sphaeroforma arctica JP610.</title>
        <authorList>
            <consortium name="The Broad Institute Genome Sequencing Platform"/>
            <person name="Russ C."/>
            <person name="Cuomo C."/>
            <person name="Young S.K."/>
            <person name="Zeng Q."/>
            <person name="Gargeya S."/>
            <person name="Alvarado L."/>
            <person name="Berlin A."/>
            <person name="Chapman S.B."/>
            <person name="Chen Z."/>
            <person name="Freedman E."/>
            <person name="Gellesch M."/>
            <person name="Goldberg J."/>
            <person name="Griggs A."/>
            <person name="Gujja S."/>
            <person name="Heilman E."/>
            <person name="Heiman D."/>
            <person name="Howarth C."/>
            <person name="Mehta T."/>
            <person name="Neiman D."/>
            <person name="Pearson M."/>
            <person name="Roberts A."/>
            <person name="Saif S."/>
            <person name="Shea T."/>
            <person name="Shenoy N."/>
            <person name="Sisk P."/>
            <person name="Stolte C."/>
            <person name="Sykes S."/>
            <person name="White J."/>
            <person name="Yandava C."/>
            <person name="Burger G."/>
            <person name="Gray M.W."/>
            <person name="Holland P.W.H."/>
            <person name="King N."/>
            <person name="Lang F.B.F."/>
            <person name="Roger A.J."/>
            <person name="Ruiz-Trillo I."/>
            <person name="Haas B."/>
            <person name="Nusbaum C."/>
            <person name="Birren B."/>
        </authorList>
    </citation>
    <scope>NUCLEOTIDE SEQUENCE [LARGE SCALE GENOMIC DNA]</scope>
    <source>
        <strain evidence="1 2">JP610</strain>
    </source>
</reference>
<dbReference type="OrthoDB" id="1696280at2759"/>
<gene>
    <name evidence="1" type="ORF">SARC_17660</name>
</gene>
<dbReference type="RefSeq" id="XP_014143723.1">
    <property type="nucleotide sequence ID" value="XM_014288248.1"/>
</dbReference>
<dbReference type="SUPFAM" id="SSF52096">
    <property type="entry name" value="ClpP/crotonase"/>
    <property type="match status" value="1"/>
</dbReference>
<name>A0A0L0EZJ2_9EUKA</name>
<evidence type="ECO:0000313" key="1">
    <source>
        <dbReference type="EMBL" id="KNC69821.1"/>
    </source>
</evidence>
<dbReference type="InterPro" id="IPR001753">
    <property type="entry name" value="Enoyl-CoA_hydra/iso"/>
</dbReference>
<dbReference type="Gene3D" id="3.90.226.10">
    <property type="entry name" value="2-enoyl-CoA Hydratase, Chain A, domain 1"/>
    <property type="match status" value="1"/>
</dbReference>
<organism evidence="1 2">
    <name type="scientific">Sphaeroforma arctica JP610</name>
    <dbReference type="NCBI Taxonomy" id="667725"/>
    <lineage>
        <taxon>Eukaryota</taxon>
        <taxon>Ichthyosporea</taxon>
        <taxon>Ichthyophonida</taxon>
        <taxon>Sphaeroforma</taxon>
    </lineage>
</organism>
<accession>A0A0L0EZJ2</accession>